<dbReference type="EMBL" id="JANEYT010000025">
    <property type="protein sequence ID" value="MCQ1058888.1"/>
    <property type="molecule type" value="Genomic_DNA"/>
</dbReference>
<dbReference type="Proteomes" id="UP001524460">
    <property type="component" value="Unassembled WGS sequence"/>
</dbReference>
<keyword evidence="1" id="KW-1133">Transmembrane helix</keyword>
<reference evidence="2 3" key="1">
    <citation type="submission" date="2022-07" db="EMBL/GenBank/DDBJ databases">
        <title>Photobacterium pectinilyticum sp. nov., a marine bacterium isolated from surface seawater of Qingdao offshore.</title>
        <authorList>
            <person name="Wang X."/>
        </authorList>
    </citation>
    <scope>NUCLEOTIDE SEQUENCE [LARGE SCALE GENOMIC DNA]</scope>
    <source>
        <strain evidence="2 3">ZSDE20</strain>
    </source>
</reference>
<keyword evidence="3" id="KW-1185">Reference proteome</keyword>
<keyword evidence="1" id="KW-0812">Transmembrane</keyword>
<organism evidence="2 3">
    <name type="scientific">Photobacterium pectinilyticum</name>
    <dbReference type="NCBI Taxonomy" id="2906793"/>
    <lineage>
        <taxon>Bacteria</taxon>
        <taxon>Pseudomonadati</taxon>
        <taxon>Pseudomonadota</taxon>
        <taxon>Gammaproteobacteria</taxon>
        <taxon>Vibrionales</taxon>
        <taxon>Vibrionaceae</taxon>
        <taxon>Photobacterium</taxon>
    </lineage>
</organism>
<name>A0ABT1N2B3_9GAMM</name>
<comment type="caution">
    <text evidence="2">The sequence shown here is derived from an EMBL/GenBank/DDBJ whole genome shotgun (WGS) entry which is preliminary data.</text>
</comment>
<evidence type="ECO:0000313" key="3">
    <source>
        <dbReference type="Proteomes" id="UP001524460"/>
    </source>
</evidence>
<keyword evidence="1" id="KW-0472">Membrane</keyword>
<evidence type="ECO:0000313" key="2">
    <source>
        <dbReference type="EMBL" id="MCQ1058888.1"/>
    </source>
</evidence>
<proteinExistence type="predicted"/>
<feature type="transmembrane region" description="Helical" evidence="1">
    <location>
        <begin position="32"/>
        <end position="58"/>
    </location>
</feature>
<evidence type="ECO:0000256" key="1">
    <source>
        <dbReference type="SAM" id="Phobius"/>
    </source>
</evidence>
<dbReference type="RefSeq" id="WP_255042914.1">
    <property type="nucleotide sequence ID" value="NZ_JANEYT010000025.1"/>
</dbReference>
<protein>
    <recommendedName>
        <fullName evidence="4">ABC transmembrane type-1 domain-containing protein</fullName>
    </recommendedName>
</protein>
<evidence type="ECO:0008006" key="4">
    <source>
        <dbReference type="Google" id="ProtNLM"/>
    </source>
</evidence>
<sequence>MVYWNGYQLADPLPTNGIKRFGAVLWHLKLDIVLIIFALWLSVYMDAIFGLVGLNAAARAGAQVGSRFAIFEKIIRGFFLTVDDAAQVLKVLSKKRDTSDQEVEVKTYTKGDCSGQLNLTRVYGPRQMAV</sequence>
<accession>A0ABT1N2B3</accession>
<gene>
    <name evidence="2" type="ORF">NHN17_12570</name>
</gene>